<gene>
    <name evidence="2" type="ORF">MVAC_12341</name>
</gene>
<dbReference type="EMBL" id="ALQA01000022">
    <property type="protein sequence ID" value="EJZ09460.1"/>
    <property type="molecule type" value="Genomic_DNA"/>
</dbReference>
<protein>
    <submittedName>
        <fullName evidence="2">Uncharacterized protein</fullName>
    </submittedName>
</protein>
<dbReference type="Proteomes" id="UP000006072">
    <property type="component" value="Unassembled WGS sequence"/>
</dbReference>
<evidence type="ECO:0000256" key="1">
    <source>
        <dbReference type="SAM" id="MobiDB-lite"/>
    </source>
</evidence>
<evidence type="ECO:0000313" key="3">
    <source>
        <dbReference type="Proteomes" id="UP000006072"/>
    </source>
</evidence>
<proteinExistence type="predicted"/>
<keyword evidence="3" id="KW-1185">Reference proteome</keyword>
<dbReference type="HOGENOM" id="CLU_2143149_0_0_11"/>
<name>K0UWT3_MYCVA</name>
<reference evidence="2 3" key="1">
    <citation type="journal article" date="2012" name="J. Bacteriol.">
        <title>Complete Genome Sequence of Mycobacterium vaccae Type Strain ATCC 25954.</title>
        <authorList>
            <person name="Ho Y.S."/>
            <person name="Adroub S.A."/>
            <person name="Abadi M."/>
            <person name="Al Alwan B."/>
            <person name="Alkhateeb R."/>
            <person name="Gao G."/>
            <person name="Ragab A."/>
            <person name="Ali S."/>
            <person name="van Soolingen D."/>
            <person name="Bitter W."/>
            <person name="Pain A."/>
            <person name="Abdallah A.M."/>
        </authorList>
    </citation>
    <scope>NUCLEOTIDE SEQUENCE [LARGE SCALE GENOMIC DNA]</scope>
    <source>
        <strain evidence="2 3">ATCC 25954</strain>
    </source>
</reference>
<feature type="region of interest" description="Disordered" evidence="1">
    <location>
        <begin position="92"/>
        <end position="112"/>
    </location>
</feature>
<dbReference type="PATRIC" id="fig|1194972.3.peg.2468"/>
<dbReference type="AlphaFoldDB" id="K0UWT3"/>
<sequence>MRRRYAVAGPSPKRLSANTRQPARCHLPTDLFGLRRITLHPKHNAVGVQGIRNGVPFRRNSGFHATSTVTSSGARPAARALGSAAVRCPDAEEVHVRPASRLRRNNSGRPGS</sequence>
<accession>K0UWT3</accession>
<evidence type="ECO:0000313" key="2">
    <source>
        <dbReference type="EMBL" id="EJZ09460.1"/>
    </source>
</evidence>
<comment type="caution">
    <text evidence="2">The sequence shown here is derived from an EMBL/GenBank/DDBJ whole genome shotgun (WGS) entry which is preliminary data.</text>
</comment>
<organism evidence="2 3">
    <name type="scientific">Mycolicibacterium vaccae ATCC 25954</name>
    <dbReference type="NCBI Taxonomy" id="1194972"/>
    <lineage>
        <taxon>Bacteria</taxon>
        <taxon>Bacillati</taxon>
        <taxon>Actinomycetota</taxon>
        <taxon>Actinomycetes</taxon>
        <taxon>Mycobacteriales</taxon>
        <taxon>Mycobacteriaceae</taxon>
        <taxon>Mycolicibacterium</taxon>
    </lineage>
</organism>